<evidence type="ECO:0000313" key="2">
    <source>
        <dbReference type="Proteomes" id="UP000683925"/>
    </source>
</evidence>
<dbReference type="Proteomes" id="UP000683925">
    <property type="component" value="Unassembled WGS sequence"/>
</dbReference>
<proteinExistence type="predicted"/>
<reference evidence="1" key="1">
    <citation type="submission" date="2021-01" db="EMBL/GenBank/DDBJ databases">
        <authorList>
            <consortium name="Genoscope - CEA"/>
            <person name="William W."/>
        </authorList>
    </citation>
    <scope>NUCLEOTIDE SEQUENCE</scope>
</reference>
<comment type="caution">
    <text evidence="1">The sequence shown here is derived from an EMBL/GenBank/DDBJ whole genome shotgun (WGS) entry which is preliminary data.</text>
</comment>
<organism evidence="1 2">
    <name type="scientific">Paramecium octaurelia</name>
    <dbReference type="NCBI Taxonomy" id="43137"/>
    <lineage>
        <taxon>Eukaryota</taxon>
        <taxon>Sar</taxon>
        <taxon>Alveolata</taxon>
        <taxon>Ciliophora</taxon>
        <taxon>Intramacronucleata</taxon>
        <taxon>Oligohymenophorea</taxon>
        <taxon>Peniculida</taxon>
        <taxon>Parameciidae</taxon>
        <taxon>Paramecium</taxon>
    </lineage>
</organism>
<evidence type="ECO:0000313" key="1">
    <source>
        <dbReference type="EMBL" id="CAD8136277.1"/>
    </source>
</evidence>
<dbReference type="OrthoDB" id="302768at2759"/>
<keyword evidence="2" id="KW-1185">Reference proteome</keyword>
<gene>
    <name evidence="1" type="ORF">POCTA_138.1.T0070310</name>
</gene>
<name>A0A8S1SA22_PAROT</name>
<dbReference type="AlphaFoldDB" id="A0A8S1SA22"/>
<protein>
    <submittedName>
        <fullName evidence="1">Uncharacterized protein</fullName>
    </submittedName>
</protein>
<accession>A0A8S1SA22</accession>
<dbReference type="EMBL" id="CAJJDP010000006">
    <property type="protein sequence ID" value="CAD8136277.1"/>
    <property type="molecule type" value="Genomic_DNA"/>
</dbReference>
<sequence length="213" mass="23888">MPWLPSNSICVNTEAICATYTTQPRCDIQPYCGQDDSILNCDIFISCSDYTIPVAQQCYSKHPTCEVRDVTADGKIQCQNETIICSNYNNAEDCNFRSPSDSTICWFKLIPALRLMLQNAQQSQIKTYAKACVMDLGWNFNDEDYIGVDICTWNVTSAICEDAVDVSSLTSSNFYDKTSGYYYWDGNACSKCSGSSTNGYIMAFFGFILIDMF</sequence>